<keyword evidence="2" id="KW-1185">Reference proteome</keyword>
<accession>A0ABQ4Z2F0</accession>
<organism evidence="1 2">
    <name type="scientific">Tanacetum coccineum</name>
    <dbReference type="NCBI Taxonomy" id="301880"/>
    <lineage>
        <taxon>Eukaryota</taxon>
        <taxon>Viridiplantae</taxon>
        <taxon>Streptophyta</taxon>
        <taxon>Embryophyta</taxon>
        <taxon>Tracheophyta</taxon>
        <taxon>Spermatophyta</taxon>
        <taxon>Magnoliopsida</taxon>
        <taxon>eudicotyledons</taxon>
        <taxon>Gunneridae</taxon>
        <taxon>Pentapetalae</taxon>
        <taxon>asterids</taxon>
        <taxon>campanulids</taxon>
        <taxon>Asterales</taxon>
        <taxon>Asteraceae</taxon>
        <taxon>Asteroideae</taxon>
        <taxon>Anthemideae</taxon>
        <taxon>Anthemidinae</taxon>
        <taxon>Tanacetum</taxon>
    </lineage>
</organism>
<comment type="caution">
    <text evidence="1">The sequence shown here is derived from an EMBL/GenBank/DDBJ whole genome shotgun (WGS) entry which is preliminary data.</text>
</comment>
<protein>
    <submittedName>
        <fullName evidence="1">Uncharacterized protein</fullName>
    </submittedName>
</protein>
<reference evidence="1" key="1">
    <citation type="journal article" date="2022" name="Int. J. Mol. Sci.">
        <title>Draft Genome of Tanacetum Coccineum: Genomic Comparison of Closely Related Tanacetum-Family Plants.</title>
        <authorList>
            <person name="Yamashiro T."/>
            <person name="Shiraishi A."/>
            <person name="Nakayama K."/>
            <person name="Satake H."/>
        </authorList>
    </citation>
    <scope>NUCLEOTIDE SEQUENCE</scope>
</reference>
<dbReference type="PANTHER" id="PTHR33067:SF31">
    <property type="entry name" value="RNA-DIRECTED DNA POLYMERASE"/>
    <property type="match status" value="1"/>
</dbReference>
<evidence type="ECO:0000313" key="1">
    <source>
        <dbReference type="EMBL" id="GJS83975.1"/>
    </source>
</evidence>
<dbReference type="PANTHER" id="PTHR33067">
    <property type="entry name" value="RNA-DIRECTED DNA POLYMERASE-RELATED"/>
    <property type="match status" value="1"/>
</dbReference>
<dbReference type="Proteomes" id="UP001151760">
    <property type="component" value="Unassembled WGS sequence"/>
</dbReference>
<gene>
    <name evidence="1" type="ORF">Tco_0750516</name>
</gene>
<proteinExistence type="predicted"/>
<name>A0ABQ4Z2F0_9ASTR</name>
<dbReference type="EMBL" id="BQNB010010940">
    <property type="protein sequence ID" value="GJS83975.1"/>
    <property type="molecule type" value="Genomic_DNA"/>
</dbReference>
<sequence>MAETMEQYMSKTRADYGSGVARPKIEDKDNFELKGQFLKELRTNTFSSSDHEDANGHIEKVLEIFDQFHILNITIGQVILRALLMSLTGAASRWMRNEPTDFPLKEEGKTLKEAYYTQFGGPFQGGGYKAAALGFYQRNNANPSYQERRQSMEDTLIKFMSESAKRHEDNSNLIKEIRALTDAAIRNQGASIKNLEIQIEQMSKVLQERGFGSLPSSTEANPRDQVKLISTTIEADSYPIRRASVSVIPLSTYLNLGLGELAHTKLTVKLADRTVKYPKGIAENVLAVPLILKRPFLSTACAKIDVYKRKITLRNGEEIISFKSVKPTSSLIKRVYMPSLRERIELDLEARLMGETLVINRSLDPLSGDYIELNNLNEPFELRRNQGDDLMPTIKEGEVTEEFKTRDDELDIGIDDYPSYCNYDKKIHIDYAHNLKFSCMIGFKFTHANFLPLLYVNVMSKKFHNSIIKGKMMYKENNDIGALMNVPIFVRTFYVVTDFTVLENMDAYRDEGMSDVIFGEPLLREVGIKARRFKGMITIYNGNKSVTYQMTGFLHPYQKLKGFYKGNLELRTTILEMPNKRKNGSLAGTLACMRWNGKEKLKKSLT</sequence>
<evidence type="ECO:0000313" key="2">
    <source>
        <dbReference type="Proteomes" id="UP001151760"/>
    </source>
</evidence>
<reference evidence="1" key="2">
    <citation type="submission" date="2022-01" db="EMBL/GenBank/DDBJ databases">
        <authorList>
            <person name="Yamashiro T."/>
            <person name="Shiraishi A."/>
            <person name="Satake H."/>
            <person name="Nakayama K."/>
        </authorList>
    </citation>
    <scope>NUCLEOTIDE SEQUENCE</scope>
</reference>